<dbReference type="AlphaFoldDB" id="A0A564Z297"/>
<dbReference type="EMBL" id="CABIJS010000555">
    <property type="protein sequence ID" value="VUZ53615.1"/>
    <property type="molecule type" value="Genomic_DNA"/>
</dbReference>
<keyword evidence="2" id="KW-1185">Reference proteome</keyword>
<dbReference type="Proteomes" id="UP000321570">
    <property type="component" value="Unassembled WGS sequence"/>
</dbReference>
<feature type="non-terminal residue" evidence="1">
    <location>
        <position position="1"/>
    </location>
</feature>
<proteinExistence type="predicted"/>
<evidence type="ECO:0000313" key="2">
    <source>
        <dbReference type="Proteomes" id="UP000321570"/>
    </source>
</evidence>
<evidence type="ECO:0000313" key="1">
    <source>
        <dbReference type="EMBL" id="VUZ53615.1"/>
    </source>
</evidence>
<gene>
    <name evidence="1" type="ORF">WMSIL1_LOCUS11663</name>
</gene>
<organism evidence="1 2">
    <name type="scientific">Hymenolepis diminuta</name>
    <name type="common">Rat tapeworm</name>
    <dbReference type="NCBI Taxonomy" id="6216"/>
    <lineage>
        <taxon>Eukaryota</taxon>
        <taxon>Metazoa</taxon>
        <taxon>Spiralia</taxon>
        <taxon>Lophotrochozoa</taxon>
        <taxon>Platyhelminthes</taxon>
        <taxon>Cestoda</taxon>
        <taxon>Eucestoda</taxon>
        <taxon>Cyclophyllidea</taxon>
        <taxon>Hymenolepididae</taxon>
        <taxon>Hymenolepis</taxon>
    </lineage>
</organism>
<protein>
    <submittedName>
        <fullName evidence="1">Uncharacterized protein</fullName>
    </submittedName>
</protein>
<reference evidence="1 2" key="1">
    <citation type="submission" date="2019-07" db="EMBL/GenBank/DDBJ databases">
        <authorList>
            <person name="Jastrzebski P J."/>
            <person name="Paukszto L."/>
            <person name="Jastrzebski P J."/>
        </authorList>
    </citation>
    <scope>NUCLEOTIDE SEQUENCE [LARGE SCALE GENOMIC DNA]</scope>
    <source>
        <strain evidence="1 2">WMS-il1</strain>
    </source>
</reference>
<name>A0A564Z297_HYMDI</name>
<accession>A0A564Z297</accession>
<sequence>FISSFSVIYTPILLKRTFLREIPIPTVLETTSFRQKDSFVPQIMRIEELMQTFCAPDAWGWRQNQRELYHA</sequence>